<evidence type="ECO:0008006" key="4">
    <source>
        <dbReference type="Google" id="ProtNLM"/>
    </source>
</evidence>
<organism evidence="3">
    <name type="scientific">marine sediment metagenome</name>
    <dbReference type="NCBI Taxonomy" id="412755"/>
    <lineage>
        <taxon>unclassified sequences</taxon>
        <taxon>metagenomes</taxon>
        <taxon>ecological metagenomes</taxon>
    </lineage>
</organism>
<dbReference type="PROSITE" id="PS50113">
    <property type="entry name" value="PAC"/>
    <property type="match status" value="1"/>
</dbReference>
<dbReference type="EMBL" id="BARS01057644">
    <property type="protein sequence ID" value="GAG42353.1"/>
    <property type="molecule type" value="Genomic_DNA"/>
</dbReference>
<dbReference type="SUPFAM" id="SSF55785">
    <property type="entry name" value="PYP-like sensor domain (PAS domain)"/>
    <property type="match status" value="1"/>
</dbReference>
<gene>
    <name evidence="3" type="ORF">S01H1_84437</name>
</gene>
<dbReference type="InterPro" id="IPR035965">
    <property type="entry name" value="PAS-like_dom_sf"/>
</dbReference>
<evidence type="ECO:0000259" key="1">
    <source>
        <dbReference type="PROSITE" id="PS50112"/>
    </source>
</evidence>
<protein>
    <recommendedName>
        <fullName evidence="4">PAS domain-containing protein</fullName>
    </recommendedName>
</protein>
<dbReference type="InterPro" id="IPR000700">
    <property type="entry name" value="PAS-assoc_C"/>
</dbReference>
<dbReference type="InterPro" id="IPR052155">
    <property type="entry name" value="Biofilm_reg_signaling"/>
</dbReference>
<feature type="non-terminal residue" evidence="3">
    <location>
        <position position="1"/>
    </location>
</feature>
<feature type="domain" description="PAS" evidence="1">
    <location>
        <begin position="1"/>
        <end position="62"/>
    </location>
</feature>
<dbReference type="NCBIfam" id="TIGR00229">
    <property type="entry name" value="sensory_box"/>
    <property type="match status" value="1"/>
</dbReference>
<dbReference type="PANTHER" id="PTHR44757">
    <property type="entry name" value="DIGUANYLATE CYCLASE DGCP"/>
    <property type="match status" value="1"/>
</dbReference>
<dbReference type="InterPro" id="IPR001610">
    <property type="entry name" value="PAC"/>
</dbReference>
<dbReference type="PANTHER" id="PTHR44757:SF2">
    <property type="entry name" value="BIOFILM ARCHITECTURE MAINTENANCE PROTEIN MBAA"/>
    <property type="match status" value="1"/>
</dbReference>
<dbReference type="InterPro" id="IPR000014">
    <property type="entry name" value="PAS"/>
</dbReference>
<comment type="caution">
    <text evidence="3">The sequence shown here is derived from an EMBL/GenBank/DDBJ whole genome shotgun (WGS) entry which is preliminary data.</text>
</comment>
<evidence type="ECO:0000313" key="3">
    <source>
        <dbReference type="EMBL" id="GAG42353.1"/>
    </source>
</evidence>
<feature type="domain" description="PAC" evidence="2">
    <location>
        <begin position="65"/>
        <end position="116"/>
    </location>
</feature>
<dbReference type="AlphaFoldDB" id="X0Y0P3"/>
<proteinExistence type="predicted"/>
<reference evidence="3" key="1">
    <citation type="journal article" date="2014" name="Front. Microbiol.">
        <title>High frequency of phylogenetically diverse reductive dehalogenase-homologous genes in deep subseafloor sedimentary metagenomes.</title>
        <authorList>
            <person name="Kawai M."/>
            <person name="Futagami T."/>
            <person name="Toyoda A."/>
            <person name="Takaki Y."/>
            <person name="Nishi S."/>
            <person name="Hori S."/>
            <person name="Arai W."/>
            <person name="Tsubouchi T."/>
            <person name="Morono Y."/>
            <person name="Uchiyama I."/>
            <person name="Ito T."/>
            <person name="Fujiyama A."/>
            <person name="Inagaki F."/>
            <person name="Takami H."/>
        </authorList>
    </citation>
    <scope>NUCLEOTIDE SEQUENCE</scope>
    <source>
        <strain evidence="3">Expedition CK06-06</strain>
    </source>
</reference>
<dbReference type="CDD" id="cd00130">
    <property type="entry name" value="PAS"/>
    <property type="match status" value="1"/>
</dbReference>
<accession>X0Y0P3</accession>
<dbReference type="PROSITE" id="PS50112">
    <property type="entry name" value="PAS"/>
    <property type="match status" value="1"/>
</dbReference>
<evidence type="ECO:0000259" key="2">
    <source>
        <dbReference type="PROSITE" id="PS50113"/>
    </source>
</evidence>
<dbReference type="SMART" id="SM00086">
    <property type="entry name" value="PAC"/>
    <property type="match status" value="1"/>
</dbReference>
<feature type="non-terminal residue" evidence="3">
    <location>
        <position position="131"/>
    </location>
</feature>
<dbReference type="Pfam" id="PF13426">
    <property type="entry name" value="PAS_9"/>
    <property type="match status" value="1"/>
</dbReference>
<name>X0Y0P3_9ZZZZ</name>
<sequence length="131" mass="14687">AEGVYLIRTNDGVIVYANPRFEQMFGYEPGEIVGKNVSIVNAPTEKTSEETAEEIQKTLYETGSWTGEVNNIRKDGTPFWCKACVSTFEHSEYGSVWIAVHEDITERKQAEEALGETQDKLIRAERLAVLG</sequence>
<dbReference type="Gene3D" id="3.30.450.20">
    <property type="entry name" value="PAS domain"/>
    <property type="match status" value="1"/>
</dbReference>